<dbReference type="GO" id="GO:0008295">
    <property type="term" value="P:spermidine biosynthetic process"/>
    <property type="evidence" value="ECO:0007669"/>
    <property type="project" value="TreeGrafter"/>
</dbReference>
<dbReference type="RefSeq" id="XP_002185737.1">
    <property type="nucleotide sequence ID" value="XM_002185701.1"/>
</dbReference>
<keyword evidence="2 3" id="KW-0808">Transferase</keyword>
<dbReference type="GO" id="GO:0004766">
    <property type="term" value="F:spermidine synthase activity"/>
    <property type="evidence" value="ECO:0007669"/>
    <property type="project" value="TreeGrafter"/>
</dbReference>
<dbReference type="HOGENOM" id="CLU_048199_3_0_1"/>
<dbReference type="Pfam" id="PF01564">
    <property type="entry name" value="Spermine_synth"/>
    <property type="match status" value="1"/>
</dbReference>
<dbReference type="Gene3D" id="3.40.50.150">
    <property type="entry name" value="Vaccinia Virus protein VP39"/>
    <property type="match status" value="1"/>
</dbReference>
<evidence type="ECO:0000256" key="4">
    <source>
        <dbReference type="RuleBase" id="RU003836"/>
    </source>
</evidence>
<dbReference type="NCBIfam" id="NF002010">
    <property type="entry name" value="PRK00811.1"/>
    <property type="match status" value="1"/>
</dbReference>
<evidence type="ECO:0000259" key="5">
    <source>
        <dbReference type="PROSITE" id="PS51006"/>
    </source>
</evidence>
<dbReference type="Pfam" id="PF17284">
    <property type="entry name" value="Spermine_synt_N"/>
    <property type="match status" value="1"/>
</dbReference>
<dbReference type="InterPro" id="IPR037163">
    <property type="entry name" value="Spermidine_synt_N_sf"/>
</dbReference>
<dbReference type="GeneID" id="7204563"/>
<dbReference type="NCBIfam" id="NF037959">
    <property type="entry name" value="MFS_SpdSyn"/>
    <property type="match status" value="1"/>
</dbReference>
<dbReference type="SMR" id="B5Y3X6"/>
<dbReference type="HAMAP" id="MF_00198">
    <property type="entry name" value="Spermidine_synth"/>
    <property type="match status" value="1"/>
</dbReference>
<evidence type="ECO:0000256" key="1">
    <source>
        <dbReference type="ARBA" id="ARBA00007867"/>
    </source>
</evidence>
<dbReference type="eggNOG" id="KOG1562">
    <property type="taxonomic scope" value="Eukaryota"/>
</dbReference>
<dbReference type="PANTHER" id="PTHR11558">
    <property type="entry name" value="SPERMIDINE/SPERMINE SYNTHASE"/>
    <property type="match status" value="1"/>
</dbReference>
<keyword evidence="3" id="KW-0620">Polyamine biosynthesis</keyword>
<sequence>MWPGQKFSLALDEFSTDSVIFYEETAFQSILVFRSAQYGNVLVLDGAIQLTERDEFAFHEMMVHLPLCAHSNPQRILIVGGGDGGILREICRHDCVKEIVLVEIDPVVIQVSKKFFSNSTATRFDDPRLRIIHADAADFLKDQKDAFDVIIGDTSDPVGPATSLFQPTFYESMHEALRDQGIICMQAESMWIHLDLISDLVACCDDMFDHAEYASTMVPTYPCGQIGFVLARKGSRRSCRSIARQPIFESDLKWYSPAQHRAAFTLPPFVTARLE</sequence>
<dbReference type="PaxDb" id="2850-Phatr13386"/>
<evidence type="ECO:0000313" key="6">
    <source>
        <dbReference type="EMBL" id="ACI65207.1"/>
    </source>
</evidence>
<dbReference type="FunFam" id="3.40.50.150:FF:000013">
    <property type="entry name" value="Spermidine synthase"/>
    <property type="match status" value="1"/>
</dbReference>
<dbReference type="PROSITE" id="PS01330">
    <property type="entry name" value="PABS_1"/>
    <property type="match status" value="1"/>
</dbReference>
<dbReference type="InterPro" id="IPR030373">
    <property type="entry name" value="PABS_CS"/>
</dbReference>
<dbReference type="STRING" id="556484.B5Y3X6"/>
<dbReference type="InParanoid" id="B5Y3X6"/>
<dbReference type="OrthoDB" id="38125at2759"/>
<dbReference type="InterPro" id="IPR001045">
    <property type="entry name" value="Spermi_synthase"/>
</dbReference>
<dbReference type="GO" id="GO:0005829">
    <property type="term" value="C:cytosol"/>
    <property type="evidence" value="ECO:0007669"/>
    <property type="project" value="TreeGrafter"/>
</dbReference>
<dbReference type="InterPro" id="IPR035246">
    <property type="entry name" value="Spermidine_synt_N"/>
</dbReference>
<dbReference type="KEGG" id="pti:PHATR_13386"/>
<keyword evidence="7" id="KW-1185">Reference proteome</keyword>
<protein>
    <submittedName>
        <fullName evidence="6">Spermine/spermidine synthase</fullName>
    </submittedName>
</protein>
<dbReference type="PANTHER" id="PTHR11558:SF11">
    <property type="entry name" value="SPERMIDINE SYNTHASE"/>
    <property type="match status" value="1"/>
</dbReference>
<dbReference type="SUPFAM" id="SSF53335">
    <property type="entry name" value="S-adenosyl-L-methionine-dependent methyltransferases"/>
    <property type="match status" value="1"/>
</dbReference>
<evidence type="ECO:0000256" key="3">
    <source>
        <dbReference type="PROSITE-ProRule" id="PRU00354"/>
    </source>
</evidence>
<dbReference type="EMBL" id="CP001141">
    <property type="protein sequence ID" value="ACI65207.1"/>
    <property type="molecule type" value="Genomic_DNA"/>
</dbReference>
<dbReference type="PROSITE" id="PS51006">
    <property type="entry name" value="PABS_2"/>
    <property type="match status" value="1"/>
</dbReference>
<feature type="domain" description="PABS" evidence="5">
    <location>
        <begin position="1"/>
        <end position="233"/>
    </location>
</feature>
<feature type="non-terminal residue" evidence="6">
    <location>
        <position position="275"/>
    </location>
</feature>
<evidence type="ECO:0000256" key="2">
    <source>
        <dbReference type="ARBA" id="ARBA00022679"/>
    </source>
</evidence>
<evidence type="ECO:0000313" key="7">
    <source>
        <dbReference type="Proteomes" id="UP000000759"/>
    </source>
</evidence>
<organism evidence="6 7">
    <name type="scientific">Phaeodactylum tricornutum (strain CCAP 1055/1)</name>
    <dbReference type="NCBI Taxonomy" id="556484"/>
    <lineage>
        <taxon>Eukaryota</taxon>
        <taxon>Sar</taxon>
        <taxon>Stramenopiles</taxon>
        <taxon>Ochrophyta</taxon>
        <taxon>Bacillariophyta</taxon>
        <taxon>Bacillariophyceae</taxon>
        <taxon>Bacillariophycidae</taxon>
        <taxon>Naviculales</taxon>
        <taxon>Phaeodactylaceae</taxon>
        <taxon>Phaeodactylum</taxon>
    </lineage>
</organism>
<dbReference type="InterPro" id="IPR029063">
    <property type="entry name" value="SAM-dependent_MTases_sf"/>
</dbReference>
<dbReference type="AlphaFoldDB" id="B5Y3X6"/>
<accession>B5Y3X6</accession>
<feature type="active site" description="Proton acceptor" evidence="3">
    <location>
        <position position="153"/>
    </location>
</feature>
<comment type="similarity">
    <text evidence="1 4">Belongs to the spermidine/spermine synthase family.</text>
</comment>
<dbReference type="NCBIfam" id="TIGR00417">
    <property type="entry name" value="speE"/>
    <property type="match status" value="1"/>
</dbReference>
<reference evidence="6 7" key="1">
    <citation type="journal article" date="2008" name="Nature">
        <title>The Phaeodactylum genome reveals the evolutionary history of diatom genomes.</title>
        <authorList>
            <person name="Bowler C."/>
            <person name="Allen A.E."/>
            <person name="Badger J.H."/>
            <person name="Grimwood J."/>
            <person name="Jabbari K."/>
            <person name="Kuo A."/>
            <person name="Maheswari U."/>
            <person name="Martens C."/>
            <person name="Maumus F."/>
            <person name="Otillar R.P."/>
            <person name="Rayko E."/>
            <person name="Salamov A."/>
            <person name="Vandepoele K."/>
            <person name="Beszteri B."/>
            <person name="Gruber A."/>
            <person name="Heijde M."/>
            <person name="Katinka M."/>
            <person name="Mock T."/>
            <person name="Valentin K."/>
            <person name="Verret F."/>
            <person name="Berges J.A."/>
            <person name="Brownlee C."/>
            <person name="Cadoret J.P."/>
            <person name="Chiovitti A."/>
            <person name="Choi C.J."/>
            <person name="Coesel S."/>
            <person name="De Martino A."/>
            <person name="Detter J.C."/>
            <person name="Durkin C."/>
            <person name="Falciatore A."/>
            <person name="Fournet J."/>
            <person name="Haruta M."/>
            <person name="Huysman M.J."/>
            <person name="Jenkins B.D."/>
            <person name="Jiroutova K."/>
            <person name="Jorgensen R.E."/>
            <person name="Joubert Y."/>
            <person name="Kaplan A."/>
            <person name="Kroger N."/>
            <person name="Kroth P.G."/>
            <person name="La Roche J."/>
            <person name="Lindquist E."/>
            <person name="Lommer M."/>
            <person name="Martin-Jezequel V."/>
            <person name="Lopez P.J."/>
            <person name="Lucas S."/>
            <person name="Mangogna M."/>
            <person name="McGinnis K."/>
            <person name="Medlin L.K."/>
            <person name="Montsant A."/>
            <person name="Oudot-Le Secq M.P."/>
            <person name="Napoli C."/>
            <person name="Obornik M."/>
            <person name="Parker M.S."/>
            <person name="Petit J.L."/>
            <person name="Porcel B.M."/>
            <person name="Poulsen N."/>
            <person name="Robison M."/>
            <person name="Rychlewski L."/>
            <person name="Rynearson T.A."/>
            <person name="Schmutz J."/>
            <person name="Shapiro H."/>
            <person name="Siaut M."/>
            <person name="Stanley M."/>
            <person name="Sussman M.R."/>
            <person name="Taylor A.R."/>
            <person name="Vardi A."/>
            <person name="von Dassow P."/>
            <person name="Vyverman W."/>
            <person name="Willis A."/>
            <person name="Wyrwicz L.S."/>
            <person name="Rokhsar D.S."/>
            <person name="Weissenbach J."/>
            <person name="Armbrust E.V."/>
            <person name="Green B.R."/>
            <person name="Van de Peer Y."/>
            <person name="Grigoriev I.V."/>
        </authorList>
    </citation>
    <scope>NUCLEOTIDE SEQUENCE [LARGE SCALE GENOMIC DNA]</scope>
    <source>
        <strain evidence="6 7">CCAP 1055/1</strain>
    </source>
</reference>
<dbReference type="InterPro" id="IPR030374">
    <property type="entry name" value="PABS"/>
</dbReference>
<proteinExistence type="inferred from homology"/>
<name>B5Y3X6_PHATC</name>
<gene>
    <name evidence="6" type="ORF">PHATR_13386</name>
</gene>
<reference evidence="7" key="2">
    <citation type="submission" date="2008-08" db="EMBL/GenBank/DDBJ databases">
        <authorList>
            <consortium name="Diatom Consortium"/>
            <person name="Grigoriev I."/>
            <person name="Grimwood J."/>
            <person name="Kuo A."/>
            <person name="Otillar R.P."/>
            <person name="Salamov A."/>
            <person name="Detter J.C."/>
            <person name="Lindquist E."/>
            <person name="Shapiro H."/>
            <person name="Lucas S."/>
            <person name="Glavina del Rio T."/>
            <person name="Pitluck S."/>
            <person name="Rokhsar D."/>
            <person name="Bowler C."/>
        </authorList>
    </citation>
    <scope>GENOME REANNOTATION</scope>
    <source>
        <strain evidence="7">CCAP 1055/1</strain>
    </source>
</reference>
<dbReference type="CDD" id="cd02440">
    <property type="entry name" value="AdoMet_MTases"/>
    <property type="match status" value="1"/>
</dbReference>
<dbReference type="Proteomes" id="UP000000759">
    <property type="component" value="Chromosome 11"/>
</dbReference>
<dbReference type="Gene3D" id="2.30.140.10">
    <property type="entry name" value="Spermidine synthase, tetramerisation domain"/>
    <property type="match status" value="1"/>
</dbReference>